<organism evidence="2 3">
    <name type="scientific">Batillaria attramentaria</name>
    <dbReference type="NCBI Taxonomy" id="370345"/>
    <lineage>
        <taxon>Eukaryota</taxon>
        <taxon>Metazoa</taxon>
        <taxon>Spiralia</taxon>
        <taxon>Lophotrochozoa</taxon>
        <taxon>Mollusca</taxon>
        <taxon>Gastropoda</taxon>
        <taxon>Caenogastropoda</taxon>
        <taxon>Sorbeoconcha</taxon>
        <taxon>Cerithioidea</taxon>
        <taxon>Batillariidae</taxon>
        <taxon>Batillaria</taxon>
    </lineage>
</organism>
<sequence>SGFKRRIHTPRASSFKGTPQNPPATSAVTPRALYKVTADERMRNRQEMNAGKSAWQFQTLITGLSEPDDRREIAAQRFKAQLSP</sequence>
<feature type="compositionally biased region" description="Polar residues" evidence="1">
    <location>
        <begin position="11"/>
        <end position="28"/>
    </location>
</feature>
<dbReference type="AlphaFoldDB" id="A0ABD0KAU9"/>
<evidence type="ECO:0000313" key="2">
    <source>
        <dbReference type="EMBL" id="KAK7484157.1"/>
    </source>
</evidence>
<dbReference type="Proteomes" id="UP001519460">
    <property type="component" value="Unassembled WGS sequence"/>
</dbReference>
<feature type="region of interest" description="Disordered" evidence="1">
    <location>
        <begin position="1"/>
        <end position="28"/>
    </location>
</feature>
<dbReference type="EMBL" id="JACVVK020000215">
    <property type="protein sequence ID" value="KAK7484157.1"/>
    <property type="molecule type" value="Genomic_DNA"/>
</dbReference>
<protein>
    <submittedName>
        <fullName evidence="2">Uncharacterized protein</fullName>
    </submittedName>
</protein>
<gene>
    <name evidence="2" type="ORF">BaRGS_00024646</name>
</gene>
<accession>A0ABD0KAU9</accession>
<comment type="caution">
    <text evidence="2">The sequence shown here is derived from an EMBL/GenBank/DDBJ whole genome shotgun (WGS) entry which is preliminary data.</text>
</comment>
<evidence type="ECO:0000313" key="3">
    <source>
        <dbReference type="Proteomes" id="UP001519460"/>
    </source>
</evidence>
<proteinExistence type="predicted"/>
<reference evidence="2 3" key="1">
    <citation type="journal article" date="2023" name="Sci. Data">
        <title>Genome assembly of the Korean intertidal mud-creeper Batillaria attramentaria.</title>
        <authorList>
            <person name="Patra A.K."/>
            <person name="Ho P.T."/>
            <person name="Jun S."/>
            <person name="Lee S.J."/>
            <person name="Kim Y."/>
            <person name="Won Y.J."/>
        </authorList>
    </citation>
    <scope>NUCLEOTIDE SEQUENCE [LARGE SCALE GENOMIC DNA]</scope>
    <source>
        <strain evidence="2">Wonlab-2016</strain>
    </source>
</reference>
<name>A0ABD0KAU9_9CAEN</name>
<keyword evidence="3" id="KW-1185">Reference proteome</keyword>
<feature type="non-terminal residue" evidence="2">
    <location>
        <position position="1"/>
    </location>
</feature>
<evidence type="ECO:0000256" key="1">
    <source>
        <dbReference type="SAM" id="MobiDB-lite"/>
    </source>
</evidence>